<dbReference type="AlphaFoldDB" id="A0A158DUP7"/>
<dbReference type="EMBL" id="FCOJ02000134">
    <property type="protein sequence ID" value="SAK98342.1"/>
    <property type="molecule type" value="Genomic_DNA"/>
</dbReference>
<protein>
    <submittedName>
        <fullName evidence="1">Uncharacterized protein</fullName>
    </submittedName>
</protein>
<reference evidence="1" key="1">
    <citation type="submission" date="2016-01" db="EMBL/GenBank/DDBJ databases">
        <authorList>
            <person name="Peeters C."/>
        </authorList>
    </citation>
    <scope>NUCLEOTIDE SEQUENCE [LARGE SCALE GENOMIC DNA]</scope>
    <source>
        <strain evidence="1">LMG 29325</strain>
    </source>
</reference>
<evidence type="ECO:0000313" key="1">
    <source>
        <dbReference type="EMBL" id="SAK98342.1"/>
    </source>
</evidence>
<accession>A0A158DUP7</accession>
<sequence>MNMKNGHGSHGVTNRVRKASTVLRILVVVNRLASIKNLSANDYLVRRNDYHE</sequence>
<comment type="caution">
    <text evidence="1">The sequence shown here is derived from an EMBL/GenBank/DDBJ whole genome shotgun (WGS) entry which is preliminary data.</text>
</comment>
<dbReference type="Proteomes" id="UP000054596">
    <property type="component" value="Unassembled WGS sequence"/>
</dbReference>
<name>A0A158DUP7_9BURK</name>
<proteinExistence type="predicted"/>
<organism evidence="1 2">
    <name type="scientific">Caballeronia glebae</name>
    <dbReference type="NCBI Taxonomy" id="1777143"/>
    <lineage>
        <taxon>Bacteria</taxon>
        <taxon>Pseudomonadati</taxon>
        <taxon>Pseudomonadota</taxon>
        <taxon>Betaproteobacteria</taxon>
        <taxon>Burkholderiales</taxon>
        <taxon>Burkholderiaceae</taxon>
        <taxon>Caballeronia</taxon>
    </lineage>
</organism>
<keyword evidence="2" id="KW-1185">Reference proteome</keyword>
<gene>
    <name evidence="1" type="ORF">AWB82_07200</name>
</gene>
<evidence type="ECO:0000313" key="2">
    <source>
        <dbReference type="Proteomes" id="UP000054596"/>
    </source>
</evidence>
<dbReference type="STRING" id="1777143.AWB82_07200"/>